<reference evidence="2" key="1">
    <citation type="journal article" date="2020" name="Stud. Mycol.">
        <title>101 Dothideomycetes genomes: a test case for predicting lifestyles and emergence of pathogens.</title>
        <authorList>
            <person name="Haridas S."/>
            <person name="Albert R."/>
            <person name="Binder M."/>
            <person name="Bloem J."/>
            <person name="Labutti K."/>
            <person name="Salamov A."/>
            <person name="Andreopoulos B."/>
            <person name="Baker S."/>
            <person name="Barry K."/>
            <person name="Bills G."/>
            <person name="Bluhm B."/>
            <person name="Cannon C."/>
            <person name="Castanera R."/>
            <person name="Culley D."/>
            <person name="Daum C."/>
            <person name="Ezra D."/>
            <person name="Gonzalez J."/>
            <person name="Henrissat B."/>
            <person name="Kuo A."/>
            <person name="Liang C."/>
            <person name="Lipzen A."/>
            <person name="Lutzoni F."/>
            <person name="Magnuson J."/>
            <person name="Mondo S."/>
            <person name="Nolan M."/>
            <person name="Ohm R."/>
            <person name="Pangilinan J."/>
            <person name="Park H.-J."/>
            <person name="Ramirez L."/>
            <person name="Alfaro M."/>
            <person name="Sun H."/>
            <person name="Tritt A."/>
            <person name="Yoshinaga Y."/>
            <person name="Zwiers L.-H."/>
            <person name="Turgeon B."/>
            <person name="Goodwin S."/>
            <person name="Spatafora J."/>
            <person name="Crous P."/>
            <person name="Grigoriev I."/>
        </authorList>
    </citation>
    <scope>NUCLEOTIDE SEQUENCE</scope>
    <source>
        <strain evidence="2">CBS 113389</strain>
    </source>
</reference>
<dbReference type="GeneID" id="54476716"/>
<feature type="compositionally biased region" description="Polar residues" evidence="1">
    <location>
        <begin position="64"/>
        <end position="74"/>
    </location>
</feature>
<dbReference type="EMBL" id="MU001641">
    <property type="protein sequence ID" value="KAF2479744.1"/>
    <property type="molecule type" value="Genomic_DNA"/>
</dbReference>
<evidence type="ECO:0000256" key="1">
    <source>
        <dbReference type="SAM" id="MobiDB-lite"/>
    </source>
</evidence>
<gene>
    <name evidence="2" type="ORF">BDY17DRAFT_313488</name>
</gene>
<accession>A0A6A6PJ69</accession>
<keyword evidence="3" id="KW-1185">Reference proteome</keyword>
<proteinExistence type="predicted"/>
<dbReference type="Proteomes" id="UP000799767">
    <property type="component" value="Unassembled WGS sequence"/>
</dbReference>
<feature type="compositionally biased region" description="Basic and acidic residues" evidence="1">
    <location>
        <begin position="48"/>
        <end position="62"/>
    </location>
</feature>
<feature type="region of interest" description="Disordered" evidence="1">
    <location>
        <begin position="16"/>
        <end position="76"/>
    </location>
</feature>
<evidence type="ECO:0000313" key="3">
    <source>
        <dbReference type="Proteomes" id="UP000799767"/>
    </source>
</evidence>
<dbReference type="AlphaFoldDB" id="A0A6A6PJ69"/>
<name>A0A6A6PJ69_9PEZI</name>
<organism evidence="2 3">
    <name type="scientific">Neohortaea acidophila</name>
    <dbReference type="NCBI Taxonomy" id="245834"/>
    <lineage>
        <taxon>Eukaryota</taxon>
        <taxon>Fungi</taxon>
        <taxon>Dikarya</taxon>
        <taxon>Ascomycota</taxon>
        <taxon>Pezizomycotina</taxon>
        <taxon>Dothideomycetes</taxon>
        <taxon>Dothideomycetidae</taxon>
        <taxon>Mycosphaerellales</taxon>
        <taxon>Teratosphaeriaceae</taxon>
        <taxon>Neohortaea</taxon>
    </lineage>
</organism>
<feature type="region of interest" description="Disordered" evidence="1">
    <location>
        <begin position="255"/>
        <end position="279"/>
    </location>
</feature>
<protein>
    <submittedName>
        <fullName evidence="2">Uncharacterized protein</fullName>
    </submittedName>
</protein>
<dbReference type="RefSeq" id="XP_033586314.1">
    <property type="nucleotide sequence ID" value="XM_033735714.1"/>
</dbReference>
<sequence length="301" mass="33615">MPFGFRFSFNLSIGSNEQPDEVATEANPPPIADKIARRRRVAQTTRAARRDTKQQHIADRQRANMPTASAASTPHETDHASLHRLMYHTHRLEMQRQYFQAPFKSTFDLGTYRSSSPENRQGHQEALITLGHGAERQLYFSLSDEEFEDRLSRDIAAGKAEESLTTTSSMLDLKERLLAAGWSEESIEAIASWSAGLASRENEAKSVHDLFGKVEKKDAEEEERERLVQVAGGHQSMVGGFGDTRDHKDALEVDAKLQSPGEGLAGTTDEASKAKEAESGFDEFVDCRSQQNSDEEEWCLV</sequence>
<evidence type="ECO:0000313" key="2">
    <source>
        <dbReference type="EMBL" id="KAF2479744.1"/>
    </source>
</evidence>